<name>A5B1D8_VITVI</name>
<dbReference type="InterPro" id="IPR002110">
    <property type="entry name" value="Ankyrin_rpt"/>
</dbReference>
<dbReference type="UniPathway" id="UPA00047">
    <property type="reaction ID" value="UER00056"/>
</dbReference>
<evidence type="ECO:0000256" key="9">
    <source>
        <dbReference type="PROSITE-ProRule" id="PRU00023"/>
    </source>
</evidence>
<dbReference type="InterPro" id="IPR013328">
    <property type="entry name" value="6PGD_dom2"/>
</dbReference>
<evidence type="ECO:0000256" key="2">
    <source>
        <dbReference type="ARBA" id="ARBA00004864"/>
    </source>
</evidence>
<evidence type="ECO:0000256" key="7">
    <source>
        <dbReference type="ARBA" id="ARBA00030209"/>
    </source>
</evidence>
<accession>A5B1D8</accession>
<proteinExistence type="inferred from homology"/>
<dbReference type="ExpressionAtlas" id="A5B1D8">
    <property type="expression patterns" value="baseline and differential"/>
</dbReference>
<evidence type="ECO:0000256" key="6">
    <source>
        <dbReference type="ARBA" id="ARBA00023304"/>
    </source>
</evidence>
<dbReference type="InterPro" id="IPR000506">
    <property type="entry name" value="KARI_C"/>
</dbReference>
<dbReference type="EMBL" id="AM443219">
    <property type="protein sequence ID" value="CAN63051.1"/>
    <property type="molecule type" value="Genomic_DNA"/>
</dbReference>
<dbReference type="Gene3D" id="1.10.1040.10">
    <property type="entry name" value="N-(1-d-carboxylethyl)-l-norvaline Dehydrogenase, domain 2"/>
    <property type="match status" value="1"/>
</dbReference>
<dbReference type="UniPathway" id="UPA00049">
    <property type="reaction ID" value="UER00060"/>
</dbReference>
<dbReference type="InterPro" id="IPR013023">
    <property type="entry name" value="KARI"/>
</dbReference>
<dbReference type="Pfam" id="PF00023">
    <property type="entry name" value="Ank"/>
    <property type="match status" value="1"/>
</dbReference>
<gene>
    <name evidence="11" type="ORF">VITISV_027809</name>
</gene>
<evidence type="ECO:0000256" key="4">
    <source>
        <dbReference type="ARBA" id="ARBA00010318"/>
    </source>
</evidence>
<keyword evidence="5" id="KW-0028">Amino-acid biosynthesis</keyword>
<evidence type="ECO:0000259" key="10">
    <source>
        <dbReference type="Pfam" id="PF01450"/>
    </source>
</evidence>
<comment type="cofactor">
    <cofactor evidence="1">
        <name>Mg(2+)</name>
        <dbReference type="ChEBI" id="CHEBI:18420"/>
    </cofactor>
</comment>
<dbReference type="PROSITE" id="PS50088">
    <property type="entry name" value="ANK_REPEAT"/>
    <property type="match status" value="1"/>
</dbReference>
<dbReference type="AlphaFoldDB" id="A5B1D8"/>
<evidence type="ECO:0000256" key="3">
    <source>
        <dbReference type="ARBA" id="ARBA00004885"/>
    </source>
</evidence>
<sequence length="310" mass="35179">MENPFGCLVFNEWIVSVSRDRGSMEAKMFLDCNPRLAMYSTFNGLNSPFHFTTAEGRNEIVALLLKNEADVNPRSYNGHTTLMQACRYGCNVTRADYLSRRTYLHFTVVNWHLPLDVHVNVSTTTFHHGTVESLFRRYTEHGTSGDPTYENTLECITRIMSKTVSTRGMLVVCKCLVRRRKKGFEVAYNATYYPCMDILCECLEDKASGSETCSVVLAGSRFYKNNGLSVFSMGKIGHTRMWKLSKRVCSTQPAGDLGPLCPFTIGVYVALMMAQIEFLRKKMHSYSEIVNGARLGSRNRVLRFDLIITQ</sequence>
<dbReference type="FunFam" id="1.10.1040.10:FF:000099">
    <property type="entry name" value="Ketol-acid reductoisomerase chloroplastic"/>
    <property type="match status" value="1"/>
</dbReference>
<reference evidence="11" key="1">
    <citation type="journal article" date="2007" name="PLoS ONE">
        <title>The first genome sequence of an elite grapevine cultivar (Pinot noir Vitis vinifera L.): coping with a highly heterozygous genome.</title>
        <authorList>
            <person name="Velasco R."/>
            <person name="Zharkikh A."/>
            <person name="Troggio M."/>
            <person name="Cartwright D.A."/>
            <person name="Cestaro A."/>
            <person name="Pruss D."/>
            <person name="Pindo M."/>
            <person name="FitzGerald L.M."/>
            <person name="Vezzulli S."/>
            <person name="Reid J."/>
            <person name="Malacarne G."/>
            <person name="Iliev D."/>
            <person name="Coppola G."/>
            <person name="Wardell B."/>
            <person name="Micheletti D."/>
            <person name="Macalma T."/>
            <person name="Facci M."/>
            <person name="Mitchell J.T."/>
            <person name="Perazzolli M."/>
            <person name="Eldredge G."/>
            <person name="Gatto P."/>
            <person name="Oyzerski R."/>
            <person name="Moretto M."/>
            <person name="Gutin N."/>
            <person name="Stefanini M."/>
            <person name="Chen Y."/>
            <person name="Segala C."/>
            <person name="Davenport C."/>
            <person name="Dematte L."/>
            <person name="Mraz A."/>
            <person name="Battilana J."/>
            <person name="Stormo K."/>
            <person name="Costa F."/>
            <person name="Tao Q."/>
            <person name="Si-Ammour A."/>
            <person name="Harkins T."/>
            <person name="Lackey A."/>
            <person name="Perbost C."/>
            <person name="Taillon B."/>
            <person name="Stella A."/>
            <person name="Solovyev V."/>
            <person name="Fawcett J.A."/>
            <person name="Sterck L."/>
            <person name="Vandepoele K."/>
            <person name="Grando S.M."/>
            <person name="Toppo S."/>
            <person name="Moser C."/>
            <person name="Lanchbury J."/>
            <person name="Bogden R."/>
            <person name="Skolnick M."/>
            <person name="Sgaramella V."/>
            <person name="Bhatnagar S.K."/>
            <person name="Fontana P."/>
            <person name="Gutin A."/>
            <person name="Van de Peer Y."/>
            <person name="Salamini F."/>
            <person name="Viola R."/>
        </authorList>
    </citation>
    <scope>NUCLEOTIDE SEQUENCE</scope>
</reference>
<dbReference type="InterPro" id="IPR036770">
    <property type="entry name" value="Ankyrin_rpt-contain_sf"/>
</dbReference>
<dbReference type="SUPFAM" id="SSF48179">
    <property type="entry name" value="6-phosphogluconate dehydrogenase C-terminal domain-like"/>
    <property type="match status" value="1"/>
</dbReference>
<dbReference type="GO" id="GO:0009097">
    <property type="term" value="P:isoleucine biosynthetic process"/>
    <property type="evidence" value="ECO:0007669"/>
    <property type="project" value="UniProtKB-UniPathway"/>
</dbReference>
<organism evidence="11">
    <name type="scientific">Vitis vinifera</name>
    <name type="common">Grape</name>
    <dbReference type="NCBI Taxonomy" id="29760"/>
    <lineage>
        <taxon>Eukaryota</taxon>
        <taxon>Viridiplantae</taxon>
        <taxon>Streptophyta</taxon>
        <taxon>Embryophyta</taxon>
        <taxon>Tracheophyta</taxon>
        <taxon>Spermatophyta</taxon>
        <taxon>Magnoliopsida</taxon>
        <taxon>eudicotyledons</taxon>
        <taxon>Gunneridae</taxon>
        <taxon>Pentapetalae</taxon>
        <taxon>rosids</taxon>
        <taxon>Vitales</taxon>
        <taxon>Vitaceae</taxon>
        <taxon>Viteae</taxon>
        <taxon>Vitis</taxon>
    </lineage>
</organism>
<dbReference type="PANTHER" id="PTHR21371:SF1">
    <property type="entry name" value="KETOL-ACID REDUCTOISOMERASE, MITOCHONDRIAL"/>
    <property type="match status" value="1"/>
</dbReference>
<keyword evidence="9" id="KW-0040">ANK repeat</keyword>
<keyword evidence="6" id="KW-0100">Branched-chain amino acid biosynthesis</keyword>
<dbReference type="Gene3D" id="1.25.40.20">
    <property type="entry name" value="Ankyrin repeat-containing domain"/>
    <property type="match status" value="1"/>
</dbReference>
<comment type="pathway">
    <text evidence="3">Amino-acid biosynthesis; L-isoleucine biosynthesis; L-isoleucine from 2-oxobutanoate: step 2/4.</text>
</comment>
<dbReference type="SUPFAM" id="SSF48403">
    <property type="entry name" value="Ankyrin repeat"/>
    <property type="match status" value="1"/>
</dbReference>
<dbReference type="Pfam" id="PF01450">
    <property type="entry name" value="KARI_C"/>
    <property type="match status" value="1"/>
</dbReference>
<evidence type="ECO:0000256" key="5">
    <source>
        <dbReference type="ARBA" id="ARBA00022605"/>
    </source>
</evidence>
<comment type="pathway">
    <text evidence="2">Amino-acid biosynthesis; L-valine biosynthesis; L-valine from pyruvate: step 2/4.</text>
</comment>
<evidence type="ECO:0000256" key="1">
    <source>
        <dbReference type="ARBA" id="ARBA00001946"/>
    </source>
</evidence>
<dbReference type="PANTHER" id="PTHR21371">
    <property type="entry name" value="KETOL-ACID REDUCTOISOMERASE, MITOCHONDRIAL"/>
    <property type="match status" value="1"/>
</dbReference>
<protein>
    <recommendedName>
        <fullName evidence="8">Acetohydroxy-acid reductoisomerase</fullName>
    </recommendedName>
    <alternativeName>
        <fullName evidence="7">Alpha-keto-beta-hydroxylacyl reductoisomerase</fullName>
    </alternativeName>
</protein>
<comment type="similarity">
    <text evidence="4">Belongs to the ketol-acid reductoisomerase family.</text>
</comment>
<dbReference type="GO" id="GO:0009099">
    <property type="term" value="P:L-valine biosynthetic process"/>
    <property type="evidence" value="ECO:0007669"/>
    <property type="project" value="UniProtKB-UniPathway"/>
</dbReference>
<feature type="domain" description="KARI C-terminal knotted" evidence="10">
    <location>
        <begin position="128"/>
        <end position="249"/>
    </location>
</feature>
<dbReference type="GO" id="GO:0004455">
    <property type="term" value="F:ketol-acid reductoisomerase activity"/>
    <property type="evidence" value="ECO:0007669"/>
    <property type="project" value="InterPro"/>
</dbReference>
<feature type="repeat" description="ANK" evidence="9">
    <location>
        <begin position="44"/>
        <end position="76"/>
    </location>
</feature>
<dbReference type="InterPro" id="IPR008927">
    <property type="entry name" value="6-PGluconate_DH-like_C_sf"/>
</dbReference>
<evidence type="ECO:0000313" key="11">
    <source>
        <dbReference type="EMBL" id="CAN63051.1"/>
    </source>
</evidence>
<evidence type="ECO:0000256" key="8">
    <source>
        <dbReference type="ARBA" id="ARBA00030593"/>
    </source>
</evidence>